<dbReference type="OrthoDB" id="20134at2759"/>
<dbReference type="Gene3D" id="1.10.510.10">
    <property type="entry name" value="Transferase(Phosphotransferase) domain 1"/>
    <property type="match status" value="1"/>
</dbReference>
<dbReference type="GO" id="GO:0046872">
    <property type="term" value="F:metal ion binding"/>
    <property type="evidence" value="ECO:0007669"/>
    <property type="project" value="UniProtKB-KW"/>
</dbReference>
<dbReference type="AlphaFoldDB" id="A0A8S4QB25"/>
<dbReference type="EMBL" id="CAIIXF020000012">
    <property type="protein sequence ID" value="CAH1801180.1"/>
    <property type="molecule type" value="Genomic_DNA"/>
</dbReference>
<evidence type="ECO:0000256" key="5">
    <source>
        <dbReference type="ARBA" id="ARBA00022527"/>
    </source>
</evidence>
<evidence type="ECO:0000256" key="14">
    <source>
        <dbReference type="PROSITE-ProRule" id="PRU00125"/>
    </source>
</evidence>
<dbReference type="FunFam" id="3.30.200.20:FF:000038">
    <property type="entry name" value="LIM domain kinase 2"/>
    <property type="match status" value="1"/>
</dbReference>
<dbReference type="SMART" id="SM00228">
    <property type="entry name" value="PDZ"/>
    <property type="match status" value="1"/>
</dbReference>
<dbReference type="InterPro" id="IPR001781">
    <property type="entry name" value="Znf_LIM"/>
</dbReference>
<keyword evidence="5" id="KW-0723">Serine/threonine-protein kinase</keyword>
<evidence type="ECO:0000256" key="8">
    <source>
        <dbReference type="ARBA" id="ARBA00022737"/>
    </source>
</evidence>
<evidence type="ECO:0000313" key="21">
    <source>
        <dbReference type="Proteomes" id="UP000749559"/>
    </source>
</evidence>
<reference evidence="20" key="1">
    <citation type="submission" date="2022-03" db="EMBL/GenBank/DDBJ databases">
        <authorList>
            <person name="Martin C."/>
        </authorList>
    </citation>
    <scope>NUCLEOTIDE SEQUENCE</scope>
</reference>
<dbReference type="PROSITE" id="PS50106">
    <property type="entry name" value="PDZ"/>
    <property type="match status" value="1"/>
</dbReference>
<comment type="caution">
    <text evidence="20">The sequence shown here is derived from an EMBL/GenBank/DDBJ whole genome shotgun (WGS) entry which is preliminary data.</text>
</comment>
<feature type="region of interest" description="Disordered" evidence="16">
    <location>
        <begin position="247"/>
        <end position="333"/>
    </location>
</feature>
<organism evidence="20 21">
    <name type="scientific">Owenia fusiformis</name>
    <name type="common">Polychaete worm</name>
    <dbReference type="NCBI Taxonomy" id="6347"/>
    <lineage>
        <taxon>Eukaryota</taxon>
        <taxon>Metazoa</taxon>
        <taxon>Spiralia</taxon>
        <taxon>Lophotrochozoa</taxon>
        <taxon>Annelida</taxon>
        <taxon>Polychaeta</taxon>
        <taxon>Sedentaria</taxon>
        <taxon>Canalipalpata</taxon>
        <taxon>Sabellida</taxon>
        <taxon>Oweniida</taxon>
        <taxon>Oweniidae</taxon>
        <taxon>Owenia</taxon>
    </lineage>
</organism>
<evidence type="ECO:0000256" key="2">
    <source>
        <dbReference type="ARBA" id="ARBA00005843"/>
    </source>
</evidence>
<evidence type="ECO:0000256" key="11">
    <source>
        <dbReference type="ARBA" id="ARBA00022833"/>
    </source>
</evidence>
<dbReference type="GO" id="GO:0005524">
    <property type="term" value="F:ATP binding"/>
    <property type="evidence" value="ECO:0007669"/>
    <property type="project" value="UniProtKB-UniRule"/>
</dbReference>
<dbReference type="Gene3D" id="2.30.42.10">
    <property type="match status" value="1"/>
</dbReference>
<comment type="subcellular location">
    <subcellularLocation>
        <location evidence="1">Cytoplasm</location>
    </subcellularLocation>
</comment>
<keyword evidence="11 14" id="KW-0862">Zinc</keyword>
<feature type="compositionally biased region" description="Polar residues" evidence="16">
    <location>
        <begin position="164"/>
        <end position="174"/>
    </location>
</feature>
<dbReference type="PROSITE" id="PS00107">
    <property type="entry name" value="PROTEIN_KINASE_ATP"/>
    <property type="match status" value="1"/>
</dbReference>
<dbReference type="InterPro" id="IPR017441">
    <property type="entry name" value="Protein_kinase_ATP_BS"/>
</dbReference>
<evidence type="ECO:0000256" key="3">
    <source>
        <dbReference type="ARBA" id="ARBA00012513"/>
    </source>
</evidence>
<dbReference type="GO" id="GO:0005634">
    <property type="term" value="C:nucleus"/>
    <property type="evidence" value="ECO:0007669"/>
    <property type="project" value="TreeGrafter"/>
</dbReference>
<evidence type="ECO:0000256" key="7">
    <source>
        <dbReference type="ARBA" id="ARBA00022723"/>
    </source>
</evidence>
<dbReference type="SUPFAM" id="SSF57716">
    <property type="entry name" value="Glucocorticoid receptor-like (DNA-binding domain)"/>
    <property type="match status" value="3"/>
</dbReference>
<feature type="region of interest" description="Disordered" evidence="16">
    <location>
        <begin position="650"/>
        <end position="701"/>
    </location>
</feature>
<feature type="region of interest" description="Disordered" evidence="16">
    <location>
        <begin position="503"/>
        <end position="529"/>
    </location>
</feature>
<feature type="domain" description="Protein kinase" evidence="17">
    <location>
        <begin position="345"/>
        <end position="628"/>
    </location>
</feature>
<dbReference type="GO" id="GO:0005737">
    <property type="term" value="C:cytoplasm"/>
    <property type="evidence" value="ECO:0007669"/>
    <property type="project" value="UniProtKB-SubCell"/>
</dbReference>
<evidence type="ECO:0000256" key="4">
    <source>
        <dbReference type="ARBA" id="ARBA00022490"/>
    </source>
</evidence>
<dbReference type="InterPro" id="IPR036034">
    <property type="entry name" value="PDZ_sf"/>
</dbReference>
<evidence type="ECO:0000259" key="18">
    <source>
        <dbReference type="PROSITE" id="PS50023"/>
    </source>
</evidence>
<evidence type="ECO:0000256" key="16">
    <source>
        <dbReference type="SAM" id="MobiDB-lite"/>
    </source>
</evidence>
<keyword evidence="10" id="KW-0418">Kinase</keyword>
<dbReference type="PANTHER" id="PTHR46485">
    <property type="entry name" value="LIM DOMAIN KINASE 1"/>
    <property type="match status" value="1"/>
</dbReference>
<dbReference type="Pfam" id="PF00069">
    <property type="entry name" value="Pkinase"/>
    <property type="match status" value="1"/>
</dbReference>
<dbReference type="SMART" id="SM00132">
    <property type="entry name" value="LIM"/>
    <property type="match status" value="2"/>
</dbReference>
<comment type="similarity">
    <text evidence="2">Belongs to the protein kinase superfamily. TKL Ser/Thr protein kinase family.</text>
</comment>
<evidence type="ECO:0000256" key="10">
    <source>
        <dbReference type="ARBA" id="ARBA00022777"/>
    </source>
</evidence>
<dbReference type="InterPro" id="IPR050940">
    <property type="entry name" value="Actin_reg-Ser/Thr_kinase"/>
</dbReference>
<feature type="domain" description="LIM zinc-binding" evidence="18">
    <location>
        <begin position="69"/>
        <end position="129"/>
    </location>
</feature>
<dbReference type="InterPro" id="IPR000719">
    <property type="entry name" value="Prot_kinase_dom"/>
</dbReference>
<dbReference type="FunFam" id="2.10.110.10:FF:000038">
    <property type="entry name" value="LIM domain kinase 2"/>
    <property type="match status" value="1"/>
</dbReference>
<keyword evidence="4" id="KW-0963">Cytoplasm</keyword>
<protein>
    <recommendedName>
        <fullName evidence="3">non-specific serine/threonine protein kinase</fullName>
        <ecNumber evidence="3">2.7.11.1</ecNumber>
    </recommendedName>
</protein>
<dbReference type="GO" id="GO:0004674">
    <property type="term" value="F:protein serine/threonine kinase activity"/>
    <property type="evidence" value="ECO:0007669"/>
    <property type="project" value="UniProtKB-KW"/>
</dbReference>
<name>A0A8S4QB25_OWEFU</name>
<feature type="compositionally biased region" description="Polar residues" evidence="16">
    <location>
        <begin position="655"/>
        <end position="673"/>
    </location>
</feature>
<evidence type="ECO:0000259" key="19">
    <source>
        <dbReference type="PROSITE" id="PS50106"/>
    </source>
</evidence>
<dbReference type="PANTHER" id="PTHR46485:SF4">
    <property type="entry name" value="LIM DOMAIN KINASE 1"/>
    <property type="match status" value="1"/>
</dbReference>
<dbReference type="CDD" id="cd09365">
    <property type="entry name" value="LIM2_LIMK"/>
    <property type="match status" value="1"/>
</dbReference>
<dbReference type="InterPro" id="IPR001478">
    <property type="entry name" value="PDZ"/>
</dbReference>
<feature type="compositionally biased region" description="Polar residues" evidence="16">
    <location>
        <begin position="306"/>
        <end position="317"/>
    </location>
</feature>
<dbReference type="PROSITE" id="PS50011">
    <property type="entry name" value="PROTEIN_KINASE_DOM"/>
    <property type="match status" value="1"/>
</dbReference>
<evidence type="ECO:0000256" key="12">
    <source>
        <dbReference type="ARBA" id="ARBA00022840"/>
    </source>
</evidence>
<keyword evidence="6" id="KW-0808">Transferase</keyword>
<dbReference type="GO" id="GO:0030036">
    <property type="term" value="P:actin cytoskeleton organization"/>
    <property type="evidence" value="ECO:0007669"/>
    <property type="project" value="TreeGrafter"/>
</dbReference>
<feature type="domain" description="LIM zinc-binding" evidence="18">
    <location>
        <begin position="9"/>
        <end position="68"/>
    </location>
</feature>
<dbReference type="Gene3D" id="2.10.110.10">
    <property type="entry name" value="Cysteine Rich Protein"/>
    <property type="match status" value="2"/>
</dbReference>
<dbReference type="Proteomes" id="UP000749559">
    <property type="component" value="Unassembled WGS sequence"/>
</dbReference>
<dbReference type="Pfam" id="PF00412">
    <property type="entry name" value="LIM"/>
    <property type="match status" value="2"/>
</dbReference>
<dbReference type="PROSITE" id="PS50023">
    <property type="entry name" value="LIM_DOMAIN_2"/>
    <property type="match status" value="2"/>
</dbReference>
<dbReference type="EC" id="2.7.11.1" evidence="3"/>
<dbReference type="SUPFAM" id="SSF56112">
    <property type="entry name" value="Protein kinase-like (PK-like)"/>
    <property type="match status" value="1"/>
</dbReference>
<dbReference type="SUPFAM" id="SSF50156">
    <property type="entry name" value="PDZ domain-like"/>
    <property type="match status" value="1"/>
</dbReference>
<feature type="region of interest" description="Disordered" evidence="16">
    <location>
        <begin position="164"/>
        <end position="190"/>
    </location>
</feature>
<gene>
    <name evidence="20" type="ORF">OFUS_LOCUS24994</name>
</gene>
<evidence type="ECO:0000259" key="17">
    <source>
        <dbReference type="PROSITE" id="PS50011"/>
    </source>
</evidence>
<evidence type="ECO:0000313" key="20">
    <source>
        <dbReference type="EMBL" id="CAH1801180.1"/>
    </source>
</evidence>
<accession>A0A8S4QB25</accession>
<keyword evidence="21" id="KW-1185">Reference proteome</keyword>
<evidence type="ECO:0000256" key="1">
    <source>
        <dbReference type="ARBA" id="ARBA00004496"/>
    </source>
</evidence>
<dbReference type="PROSITE" id="PS00478">
    <property type="entry name" value="LIM_DOMAIN_1"/>
    <property type="match status" value="2"/>
</dbReference>
<feature type="binding site" evidence="15">
    <location>
        <position position="374"/>
    </location>
    <ligand>
        <name>ATP</name>
        <dbReference type="ChEBI" id="CHEBI:30616"/>
    </ligand>
</feature>
<sequence>MAQTSGDTTLCSGCYFPIVDEKFLHALSADWHSKCFKCCSCKTCLTDWYFEKHGKLYCQDDYWRIFGELCNGCTNLITGPVMVAGEHRYHPECFRCVQCTSYIGDGETYVLLERSKLYCGQCYQRSMKPLIIETPPDQPPLHCIQLVELPITPDRQSGLTLEATQTRNRGSSYLSPRERRYSRQSENNSNQCKSVFRISKVDDSSPELEELQSGDKILEINGEPIRNQRFDEIDKLIKNDKVITLTIERGPSPAPTGQLPRQRSETLPVDPPSPGCVSPTTDMPDGVMMRRRKERSSSLPRDQGSPCRSPTARSPTPKNKDKRISRTQSFKHQPLTHRVFRASDLIPGEVLGKGFFGQAVKVTHRVTGEVMVIKELFKFDEEAHNNFLKEVSVLRSLNHPNVLQFLGVLYKDKKLNLVTEYIPCGTLKDLLQDMDQVIEYDDRIKIATDIAAGMEYLHSMDIIHRDLNSQNCLVKEDGTVIVADFGLARIMITRDDQRRSWDCNRSFDKTEGPPTSPRSQNMGKKRPRKKRYTVVGSPYWMAPEMMCGKLYDEKVDLFSFGIVLCEIIGRVQADPDYLPRRHDFGLNTEVFQRKFCQDCPNGFFKIAVMCCQILPESRPDFEEVHVWLEALQLHLQSGIRLPIELQGDPLKPLQISPNKTTTSQDQDNSSGSKKLNRRDSKGTFLDSINEDKKSEETNQVSSIVLQMPDKLRLKQDSNKTAVSEEGVGEKSKIVPTDLNGVSLSDKEKLSNCSNIIITCDDMSTNSDDIIKICDCISQTPDENLINLDKDTQGDKKDVDHQTVSKTDIIITENNNSTVQE</sequence>
<feature type="domain" description="PDZ" evidence="19">
    <location>
        <begin position="198"/>
        <end position="239"/>
    </location>
</feature>
<evidence type="ECO:0000256" key="13">
    <source>
        <dbReference type="ARBA" id="ARBA00023038"/>
    </source>
</evidence>
<keyword evidence="9 15" id="KW-0547">Nucleotide-binding</keyword>
<keyword evidence="8" id="KW-0677">Repeat</keyword>
<proteinExistence type="inferred from homology"/>
<keyword evidence="12 15" id="KW-0067">ATP-binding</keyword>
<evidence type="ECO:0000256" key="15">
    <source>
        <dbReference type="PROSITE-ProRule" id="PRU10141"/>
    </source>
</evidence>
<keyword evidence="13 14" id="KW-0440">LIM domain</keyword>
<evidence type="ECO:0000256" key="6">
    <source>
        <dbReference type="ARBA" id="ARBA00022679"/>
    </source>
</evidence>
<keyword evidence="7 14" id="KW-0479">Metal-binding</keyword>
<dbReference type="InterPro" id="IPR011009">
    <property type="entry name" value="Kinase-like_dom_sf"/>
</dbReference>
<dbReference type="Gene3D" id="3.30.200.20">
    <property type="entry name" value="Phosphorylase Kinase, domain 1"/>
    <property type="match status" value="1"/>
</dbReference>
<evidence type="ECO:0000256" key="9">
    <source>
        <dbReference type="ARBA" id="ARBA00022741"/>
    </source>
</evidence>
<dbReference type="Pfam" id="PF00595">
    <property type="entry name" value="PDZ"/>
    <property type="match status" value="1"/>
</dbReference>